<evidence type="ECO:0000313" key="5">
    <source>
        <dbReference type="EMBL" id="KAH8101221.1"/>
    </source>
</evidence>
<dbReference type="PROSITE" id="PS51257">
    <property type="entry name" value="PROKAR_LIPOPROTEIN"/>
    <property type="match status" value="1"/>
</dbReference>
<comment type="similarity">
    <text evidence="3">Belongs to the ustYa family.</text>
</comment>
<dbReference type="PANTHER" id="PTHR33365">
    <property type="entry name" value="YALI0B05434P"/>
    <property type="match status" value="1"/>
</dbReference>
<proteinExistence type="inferred from homology"/>
<keyword evidence="6" id="KW-1185">Reference proteome</keyword>
<dbReference type="OrthoDB" id="3687641at2759"/>
<dbReference type="Proteomes" id="UP000813824">
    <property type="component" value="Unassembled WGS sequence"/>
</dbReference>
<organism evidence="5 6">
    <name type="scientific">Cristinia sonorae</name>
    <dbReference type="NCBI Taxonomy" id="1940300"/>
    <lineage>
        <taxon>Eukaryota</taxon>
        <taxon>Fungi</taxon>
        <taxon>Dikarya</taxon>
        <taxon>Basidiomycota</taxon>
        <taxon>Agaricomycotina</taxon>
        <taxon>Agaricomycetes</taxon>
        <taxon>Agaricomycetidae</taxon>
        <taxon>Agaricales</taxon>
        <taxon>Pleurotineae</taxon>
        <taxon>Stephanosporaceae</taxon>
        <taxon>Cristinia</taxon>
    </lineage>
</organism>
<keyword evidence="4" id="KW-0732">Signal</keyword>
<sequence>MSRPTLVAVLFAVACILSIPIPVWQSGLRQIHIARNPLSWSIPPLDEATLHVIPASVHFEMGAPAWDNLLPPGGHTVHLSEPDGSVKTYTVAMFHQIRCVEVLQRAYAEEGTHRSPLAQHCLNYLRQSLTCTMDMRNEPQGSTFTWNGVESLCHDWEPVLNEAKRNYQAYLSR</sequence>
<dbReference type="EMBL" id="JAEVFJ010000013">
    <property type="protein sequence ID" value="KAH8101221.1"/>
    <property type="molecule type" value="Genomic_DNA"/>
</dbReference>
<dbReference type="GO" id="GO:0043386">
    <property type="term" value="P:mycotoxin biosynthetic process"/>
    <property type="evidence" value="ECO:0007669"/>
    <property type="project" value="InterPro"/>
</dbReference>
<reference evidence="5" key="1">
    <citation type="journal article" date="2021" name="New Phytol.">
        <title>Evolutionary innovations through gain and loss of genes in the ectomycorrhizal Boletales.</title>
        <authorList>
            <person name="Wu G."/>
            <person name="Miyauchi S."/>
            <person name="Morin E."/>
            <person name="Kuo A."/>
            <person name="Drula E."/>
            <person name="Varga T."/>
            <person name="Kohler A."/>
            <person name="Feng B."/>
            <person name="Cao Y."/>
            <person name="Lipzen A."/>
            <person name="Daum C."/>
            <person name="Hundley H."/>
            <person name="Pangilinan J."/>
            <person name="Johnson J."/>
            <person name="Barry K."/>
            <person name="LaButti K."/>
            <person name="Ng V."/>
            <person name="Ahrendt S."/>
            <person name="Min B."/>
            <person name="Choi I.G."/>
            <person name="Park H."/>
            <person name="Plett J.M."/>
            <person name="Magnuson J."/>
            <person name="Spatafora J.W."/>
            <person name="Nagy L.G."/>
            <person name="Henrissat B."/>
            <person name="Grigoriev I.V."/>
            <person name="Yang Z.L."/>
            <person name="Xu J."/>
            <person name="Martin F.M."/>
        </authorList>
    </citation>
    <scope>NUCLEOTIDE SEQUENCE</scope>
    <source>
        <strain evidence="5">KKN 215</strain>
    </source>
</reference>
<evidence type="ECO:0000256" key="2">
    <source>
        <dbReference type="ARBA" id="ARBA00023002"/>
    </source>
</evidence>
<name>A0A8K0XQA9_9AGAR</name>
<feature type="chain" id="PRO_5035439830" evidence="4">
    <location>
        <begin position="19"/>
        <end position="173"/>
    </location>
</feature>
<protein>
    <submittedName>
        <fullName evidence="5">Uncharacterized protein</fullName>
    </submittedName>
</protein>
<dbReference type="AlphaFoldDB" id="A0A8K0XQA9"/>
<feature type="signal peptide" evidence="4">
    <location>
        <begin position="1"/>
        <end position="18"/>
    </location>
</feature>
<accession>A0A8K0XQA9</accession>
<dbReference type="InterPro" id="IPR021765">
    <property type="entry name" value="UstYa-like"/>
</dbReference>
<keyword evidence="2" id="KW-0560">Oxidoreductase</keyword>
<gene>
    <name evidence="5" type="ORF">BXZ70DRAFT_117352</name>
</gene>
<evidence type="ECO:0000256" key="4">
    <source>
        <dbReference type="SAM" id="SignalP"/>
    </source>
</evidence>
<dbReference type="GO" id="GO:0016491">
    <property type="term" value="F:oxidoreductase activity"/>
    <property type="evidence" value="ECO:0007669"/>
    <property type="project" value="UniProtKB-KW"/>
</dbReference>
<evidence type="ECO:0000256" key="3">
    <source>
        <dbReference type="ARBA" id="ARBA00035112"/>
    </source>
</evidence>
<comment type="caution">
    <text evidence="5">The sequence shown here is derived from an EMBL/GenBank/DDBJ whole genome shotgun (WGS) entry which is preliminary data.</text>
</comment>
<evidence type="ECO:0000313" key="6">
    <source>
        <dbReference type="Proteomes" id="UP000813824"/>
    </source>
</evidence>
<dbReference type="Pfam" id="PF11807">
    <property type="entry name" value="UstYa"/>
    <property type="match status" value="1"/>
</dbReference>
<comment type="pathway">
    <text evidence="1">Mycotoxin biosynthesis.</text>
</comment>
<dbReference type="PANTHER" id="PTHR33365:SF11">
    <property type="entry name" value="TAT PATHWAY SIGNAL SEQUENCE"/>
    <property type="match status" value="1"/>
</dbReference>
<evidence type="ECO:0000256" key="1">
    <source>
        <dbReference type="ARBA" id="ARBA00004685"/>
    </source>
</evidence>